<organism evidence="1 2">
    <name type="scientific">Cucurbitaria berberidis CBS 394.84</name>
    <dbReference type="NCBI Taxonomy" id="1168544"/>
    <lineage>
        <taxon>Eukaryota</taxon>
        <taxon>Fungi</taxon>
        <taxon>Dikarya</taxon>
        <taxon>Ascomycota</taxon>
        <taxon>Pezizomycotina</taxon>
        <taxon>Dothideomycetes</taxon>
        <taxon>Pleosporomycetidae</taxon>
        <taxon>Pleosporales</taxon>
        <taxon>Pleosporineae</taxon>
        <taxon>Cucurbitariaceae</taxon>
        <taxon>Cucurbitaria</taxon>
    </lineage>
</organism>
<comment type="caution">
    <text evidence="1">The sequence shown here is derived from an EMBL/GenBank/DDBJ whole genome shotgun (WGS) entry which is preliminary data.</text>
</comment>
<evidence type="ECO:0000313" key="1">
    <source>
        <dbReference type="EMBL" id="KAF1841502.1"/>
    </source>
</evidence>
<dbReference type="EMBL" id="ML976618">
    <property type="protein sequence ID" value="KAF1841502.1"/>
    <property type="molecule type" value="Genomic_DNA"/>
</dbReference>
<keyword evidence="2" id="KW-1185">Reference proteome</keyword>
<proteinExistence type="predicted"/>
<dbReference type="GeneID" id="63844186"/>
<gene>
    <name evidence="1" type="ORF">K460DRAFT_168532</name>
</gene>
<protein>
    <submittedName>
        <fullName evidence="1">Uncharacterized protein</fullName>
    </submittedName>
</protein>
<dbReference type="Proteomes" id="UP000800039">
    <property type="component" value="Unassembled WGS sequence"/>
</dbReference>
<evidence type="ECO:0000313" key="2">
    <source>
        <dbReference type="Proteomes" id="UP000800039"/>
    </source>
</evidence>
<dbReference type="AlphaFoldDB" id="A0A9P4G9F8"/>
<name>A0A9P4G9F8_9PLEO</name>
<dbReference type="RefSeq" id="XP_040784065.1">
    <property type="nucleotide sequence ID" value="XM_040926934.1"/>
</dbReference>
<accession>A0A9P4G9F8</accession>
<sequence>MLMPPARQRPPALSSAAALDRRTAALGAPSPAPPMSEARTEKSFQKASMHTEVFEWGGRGGAIALFVSSSPIMPAYGLCASFLHTTLPTHYTLHTLSLSLSLDSLGPRHHPLHRQPECARCCSQCGRFCECAACDTDAHVSNERPTPASATCLSAPARSLIHSLLCSVASRSASQTPCSAIDDRCKAVALLLLSSLSFALRRSCRPVPSRHRTFLQTSLPALPVWLSLSPFAPPAFLVNSLRHCVPLPPHRCDS</sequence>
<reference evidence="1" key="1">
    <citation type="submission" date="2020-01" db="EMBL/GenBank/DDBJ databases">
        <authorList>
            <consortium name="DOE Joint Genome Institute"/>
            <person name="Haridas S."/>
            <person name="Albert R."/>
            <person name="Binder M."/>
            <person name="Bloem J."/>
            <person name="Labutti K."/>
            <person name="Salamov A."/>
            <person name="Andreopoulos B."/>
            <person name="Baker S.E."/>
            <person name="Barry K."/>
            <person name="Bills G."/>
            <person name="Bluhm B.H."/>
            <person name="Cannon C."/>
            <person name="Castanera R."/>
            <person name="Culley D.E."/>
            <person name="Daum C."/>
            <person name="Ezra D."/>
            <person name="Gonzalez J.B."/>
            <person name="Henrissat B."/>
            <person name="Kuo A."/>
            <person name="Liang C."/>
            <person name="Lipzen A."/>
            <person name="Lutzoni F."/>
            <person name="Magnuson J."/>
            <person name="Mondo S."/>
            <person name="Nolan M."/>
            <person name="Ohm R."/>
            <person name="Pangilinan J."/>
            <person name="Park H.-J."/>
            <person name="Ramirez L."/>
            <person name="Alfaro M."/>
            <person name="Sun H."/>
            <person name="Tritt A."/>
            <person name="Yoshinaga Y."/>
            <person name="Zwiers L.-H."/>
            <person name="Turgeon B.G."/>
            <person name="Goodwin S.B."/>
            <person name="Spatafora J.W."/>
            <person name="Crous P.W."/>
            <person name="Grigoriev I.V."/>
        </authorList>
    </citation>
    <scope>NUCLEOTIDE SEQUENCE</scope>
    <source>
        <strain evidence="1">CBS 394.84</strain>
    </source>
</reference>